<keyword evidence="4 6" id="KW-0238">DNA-binding</keyword>
<reference evidence="9" key="1">
    <citation type="submission" date="2019-11" db="EMBL/GenBank/DDBJ databases">
        <authorList>
            <person name="Feng L."/>
        </authorList>
    </citation>
    <scope>NUCLEOTIDE SEQUENCE</scope>
    <source>
        <strain evidence="9">BhanseniiLFYP23</strain>
    </source>
</reference>
<dbReference type="NCBIfam" id="TIGR02937">
    <property type="entry name" value="sigma70-ECF"/>
    <property type="match status" value="1"/>
</dbReference>
<evidence type="ECO:0000256" key="2">
    <source>
        <dbReference type="ARBA" id="ARBA00023015"/>
    </source>
</evidence>
<evidence type="ECO:0000256" key="4">
    <source>
        <dbReference type="ARBA" id="ARBA00023125"/>
    </source>
</evidence>
<dbReference type="EMBL" id="CACRSY010000014">
    <property type="protein sequence ID" value="VYT24781.1"/>
    <property type="molecule type" value="Genomic_DNA"/>
</dbReference>
<dbReference type="InterPro" id="IPR014284">
    <property type="entry name" value="RNA_pol_sigma-70_dom"/>
</dbReference>
<evidence type="ECO:0000256" key="3">
    <source>
        <dbReference type="ARBA" id="ARBA00023082"/>
    </source>
</evidence>
<evidence type="ECO:0000313" key="9">
    <source>
        <dbReference type="EMBL" id="VYT24781.1"/>
    </source>
</evidence>
<dbReference type="InterPro" id="IPR036388">
    <property type="entry name" value="WH-like_DNA-bd_sf"/>
</dbReference>
<keyword evidence="5 6" id="KW-0804">Transcription</keyword>
<dbReference type="InterPro" id="IPR000838">
    <property type="entry name" value="RNA_pol_sigma70_ECF_CS"/>
</dbReference>
<dbReference type="InterPro" id="IPR013249">
    <property type="entry name" value="RNA_pol_sigma70_r4_t2"/>
</dbReference>
<dbReference type="GO" id="GO:0006950">
    <property type="term" value="P:response to stress"/>
    <property type="evidence" value="ECO:0007669"/>
    <property type="project" value="UniProtKB-ARBA"/>
</dbReference>
<comment type="similarity">
    <text evidence="1 6">Belongs to the sigma-70 factor family. ECF subfamily.</text>
</comment>
<dbReference type="Pfam" id="PF04542">
    <property type="entry name" value="Sigma70_r2"/>
    <property type="match status" value="1"/>
</dbReference>
<dbReference type="Gene3D" id="1.10.1740.10">
    <property type="match status" value="1"/>
</dbReference>
<dbReference type="InterPro" id="IPR013325">
    <property type="entry name" value="RNA_pol_sigma_r2"/>
</dbReference>
<gene>
    <name evidence="9" type="primary">ylaC</name>
    <name evidence="9" type="ORF">BHLFYP23_00840</name>
</gene>
<dbReference type="AlphaFoldDB" id="A0A6N2V8V1"/>
<dbReference type="Pfam" id="PF08281">
    <property type="entry name" value="Sigma70_r4_2"/>
    <property type="match status" value="1"/>
</dbReference>
<dbReference type="SUPFAM" id="SSF88659">
    <property type="entry name" value="Sigma3 and sigma4 domains of RNA polymerase sigma factors"/>
    <property type="match status" value="1"/>
</dbReference>
<dbReference type="PROSITE" id="PS01063">
    <property type="entry name" value="SIGMA70_ECF"/>
    <property type="match status" value="1"/>
</dbReference>
<name>A0A6N2V8V1_BLAHA</name>
<protein>
    <recommendedName>
        <fullName evidence="6">RNA polymerase sigma factor</fullName>
    </recommendedName>
</protein>
<dbReference type="InterPro" id="IPR039425">
    <property type="entry name" value="RNA_pol_sigma-70-like"/>
</dbReference>
<feature type="domain" description="RNA polymerase sigma-70 region 2" evidence="7">
    <location>
        <begin position="7"/>
        <end position="72"/>
    </location>
</feature>
<dbReference type="GO" id="GO:0003677">
    <property type="term" value="F:DNA binding"/>
    <property type="evidence" value="ECO:0007669"/>
    <property type="project" value="UniProtKB-KW"/>
</dbReference>
<keyword evidence="2 6" id="KW-0805">Transcription regulation</keyword>
<accession>A0A6N2V8V1</accession>
<dbReference type="GO" id="GO:0016987">
    <property type="term" value="F:sigma factor activity"/>
    <property type="evidence" value="ECO:0007669"/>
    <property type="project" value="UniProtKB-KW"/>
</dbReference>
<evidence type="ECO:0000256" key="5">
    <source>
        <dbReference type="ARBA" id="ARBA00023163"/>
    </source>
</evidence>
<organism evidence="9">
    <name type="scientific">Blautia hansenii</name>
    <name type="common">Ruminococcus hansenii</name>
    <dbReference type="NCBI Taxonomy" id="1322"/>
    <lineage>
        <taxon>Bacteria</taxon>
        <taxon>Bacillati</taxon>
        <taxon>Bacillota</taxon>
        <taxon>Clostridia</taxon>
        <taxon>Lachnospirales</taxon>
        <taxon>Lachnospiraceae</taxon>
        <taxon>Blautia</taxon>
    </lineage>
</organism>
<dbReference type="InterPro" id="IPR013324">
    <property type="entry name" value="RNA_pol_sigma_r3/r4-like"/>
</dbReference>
<dbReference type="PANTHER" id="PTHR43133:SF52">
    <property type="entry name" value="ECF RNA POLYMERASE SIGMA FACTOR SIGL"/>
    <property type="match status" value="1"/>
</dbReference>
<evidence type="ECO:0000259" key="8">
    <source>
        <dbReference type="Pfam" id="PF08281"/>
    </source>
</evidence>
<dbReference type="InterPro" id="IPR007627">
    <property type="entry name" value="RNA_pol_sigma70_r2"/>
</dbReference>
<proteinExistence type="inferred from homology"/>
<evidence type="ECO:0000256" key="6">
    <source>
        <dbReference type="RuleBase" id="RU000716"/>
    </source>
</evidence>
<dbReference type="SUPFAM" id="SSF88946">
    <property type="entry name" value="Sigma2 domain of RNA polymerase sigma factors"/>
    <property type="match status" value="1"/>
</dbReference>
<sequence length="167" mass="19954">MEFEQIYKLYFKDVFLYVLSLSATTQTAEEIAQETFVKAWKSIESYDGRKDIRAWLFTIARNTYYTHCRKEKLYADYEVGENQPETTVEFVQRLADKELAFSVHKFLHNMKEPYKEVFSLRVFGELPFEKIGELFGKSDSWARVTFYRAKKQIAEYMEVLENEENNL</sequence>
<evidence type="ECO:0000256" key="1">
    <source>
        <dbReference type="ARBA" id="ARBA00010641"/>
    </source>
</evidence>
<dbReference type="GO" id="GO:0006352">
    <property type="term" value="P:DNA-templated transcription initiation"/>
    <property type="evidence" value="ECO:0007669"/>
    <property type="project" value="InterPro"/>
</dbReference>
<keyword evidence="3 6" id="KW-0731">Sigma factor</keyword>
<feature type="domain" description="RNA polymerase sigma factor 70 region 4 type 2" evidence="8">
    <location>
        <begin position="103"/>
        <end position="153"/>
    </location>
</feature>
<dbReference type="Gene3D" id="1.10.10.10">
    <property type="entry name" value="Winged helix-like DNA-binding domain superfamily/Winged helix DNA-binding domain"/>
    <property type="match status" value="1"/>
</dbReference>
<dbReference type="RefSeq" id="WP_156342630.1">
    <property type="nucleotide sequence ID" value="NZ_CACRSY010000014.1"/>
</dbReference>
<dbReference type="PANTHER" id="PTHR43133">
    <property type="entry name" value="RNA POLYMERASE ECF-TYPE SIGMA FACTO"/>
    <property type="match status" value="1"/>
</dbReference>
<evidence type="ECO:0000259" key="7">
    <source>
        <dbReference type="Pfam" id="PF04542"/>
    </source>
</evidence>